<comment type="function">
    <text evidence="5">Could be a nuclease involved in processing of the 5'-end of pre-16S rRNA.</text>
</comment>
<evidence type="ECO:0000256" key="5">
    <source>
        <dbReference type="HAMAP-Rule" id="MF_00651"/>
    </source>
</evidence>
<dbReference type="PANTHER" id="PTHR33317">
    <property type="entry name" value="POLYNUCLEOTIDYL TRANSFERASE, RIBONUCLEASE H-LIKE SUPERFAMILY PROTEIN"/>
    <property type="match status" value="1"/>
</dbReference>
<evidence type="ECO:0000256" key="4">
    <source>
        <dbReference type="ARBA" id="ARBA00022801"/>
    </source>
</evidence>
<dbReference type="InterPro" id="IPR005227">
    <property type="entry name" value="YqgF"/>
</dbReference>
<dbReference type="Proteomes" id="UP000648984">
    <property type="component" value="Unassembled WGS sequence"/>
</dbReference>
<organism evidence="7 8">
    <name type="scientific">Aromatoleum diolicum</name>
    <dbReference type="NCBI Taxonomy" id="75796"/>
    <lineage>
        <taxon>Bacteria</taxon>
        <taxon>Pseudomonadati</taxon>
        <taxon>Pseudomonadota</taxon>
        <taxon>Betaproteobacteria</taxon>
        <taxon>Rhodocyclales</taxon>
        <taxon>Rhodocyclaceae</taxon>
        <taxon>Aromatoleum</taxon>
    </lineage>
</organism>
<dbReference type="InterPro" id="IPR006641">
    <property type="entry name" value="YqgF/RNaseH-like_dom"/>
</dbReference>
<keyword evidence="4 5" id="KW-0378">Hydrolase</keyword>
<dbReference type="EMBL" id="WTVQ01000004">
    <property type="protein sequence ID" value="NMG73875.1"/>
    <property type="molecule type" value="Genomic_DNA"/>
</dbReference>
<dbReference type="InterPro" id="IPR037027">
    <property type="entry name" value="YqgF/RNaseH-like_dom_sf"/>
</dbReference>
<evidence type="ECO:0000256" key="1">
    <source>
        <dbReference type="ARBA" id="ARBA00022490"/>
    </source>
</evidence>
<name>A0ABX1Q725_9RHOO</name>
<feature type="domain" description="YqgF/RNase H-like" evidence="6">
    <location>
        <begin position="16"/>
        <end position="116"/>
    </location>
</feature>
<protein>
    <recommendedName>
        <fullName evidence="5">Putative pre-16S rRNA nuclease</fullName>
        <ecNumber evidence="5">3.1.-.-</ecNumber>
    </recommendedName>
</protein>
<accession>A0ABX1Q725</accession>
<comment type="similarity">
    <text evidence="5">Belongs to the YqgF HJR family.</text>
</comment>
<keyword evidence="8" id="KW-1185">Reference proteome</keyword>
<dbReference type="Pfam" id="PF03652">
    <property type="entry name" value="RuvX"/>
    <property type="match status" value="1"/>
</dbReference>
<evidence type="ECO:0000256" key="2">
    <source>
        <dbReference type="ARBA" id="ARBA00022517"/>
    </source>
</evidence>
<dbReference type="PANTHER" id="PTHR33317:SF4">
    <property type="entry name" value="POLYNUCLEOTIDYL TRANSFERASE, RIBONUCLEASE H-LIKE SUPERFAMILY PROTEIN"/>
    <property type="match status" value="1"/>
</dbReference>
<evidence type="ECO:0000259" key="6">
    <source>
        <dbReference type="SMART" id="SM00732"/>
    </source>
</evidence>
<dbReference type="Gene3D" id="3.30.420.140">
    <property type="entry name" value="YqgF/RNase H-like domain"/>
    <property type="match status" value="1"/>
</dbReference>
<dbReference type="SMART" id="SM00732">
    <property type="entry name" value="YqgFc"/>
    <property type="match status" value="1"/>
</dbReference>
<gene>
    <name evidence="7" type="primary">ruvX</name>
    <name evidence="7" type="ORF">GPA25_03790</name>
</gene>
<keyword evidence="3 5" id="KW-0540">Nuclease</keyword>
<evidence type="ECO:0000256" key="3">
    <source>
        <dbReference type="ARBA" id="ARBA00022722"/>
    </source>
</evidence>
<dbReference type="EC" id="3.1.-.-" evidence="5"/>
<comment type="caution">
    <text evidence="7">The sequence shown here is derived from an EMBL/GenBank/DDBJ whole genome shotgun (WGS) entry which is preliminary data.</text>
</comment>
<dbReference type="RefSeq" id="WP_169259023.1">
    <property type="nucleotide sequence ID" value="NZ_WTVQ01000004.1"/>
</dbReference>
<reference evidence="7 8" key="1">
    <citation type="submission" date="2019-12" db="EMBL/GenBank/DDBJ databases">
        <title>Comparative genomics gives insights into the taxonomy of the Azoarcus-Aromatoleum group and reveals separate origins of nif in the plant-associated Azoarcus and non-plant-associated Aromatoleum sub-groups.</title>
        <authorList>
            <person name="Lafos M."/>
            <person name="Maluk M."/>
            <person name="Batista M."/>
            <person name="Junghare M."/>
            <person name="Carmona M."/>
            <person name="Faoro H."/>
            <person name="Cruz L.M."/>
            <person name="Battistoni F."/>
            <person name="De Souza E."/>
            <person name="Pedrosa F."/>
            <person name="Chen W.-M."/>
            <person name="Poole P.S."/>
            <person name="Dixon R.A."/>
            <person name="James E.K."/>
        </authorList>
    </citation>
    <scope>NUCLEOTIDE SEQUENCE [LARGE SCALE GENOMIC DNA]</scope>
    <source>
        <strain evidence="7 8">22Lin</strain>
    </source>
</reference>
<keyword evidence="2 5" id="KW-0690">Ribosome biogenesis</keyword>
<sequence length="156" mass="16702">MPEAPAPTPTALPARGTLLGFDFGLARVGVAVGELETGRASALVTISGEASAPRFAAIEKLLAEWRPAALVVGSPCHLDGTPHELTTRCRRFANQLRGRYGLPVMESDERLSSAAAESMLEAAGQRDWRARKPVLDAVAAQIILQHFLDTHQHAKT</sequence>
<dbReference type="CDD" id="cd16964">
    <property type="entry name" value="YqgF"/>
    <property type="match status" value="1"/>
</dbReference>
<evidence type="ECO:0000313" key="8">
    <source>
        <dbReference type="Proteomes" id="UP000648984"/>
    </source>
</evidence>
<keyword evidence="1 5" id="KW-0963">Cytoplasm</keyword>
<comment type="subcellular location">
    <subcellularLocation>
        <location evidence="5">Cytoplasm</location>
    </subcellularLocation>
</comment>
<dbReference type="NCBIfam" id="TIGR00250">
    <property type="entry name" value="RNAse_H_YqgF"/>
    <property type="match status" value="1"/>
</dbReference>
<dbReference type="HAMAP" id="MF_00651">
    <property type="entry name" value="Nuclease_YqgF"/>
    <property type="match status" value="1"/>
</dbReference>
<proteinExistence type="inferred from homology"/>
<dbReference type="InterPro" id="IPR012337">
    <property type="entry name" value="RNaseH-like_sf"/>
</dbReference>
<dbReference type="SUPFAM" id="SSF53098">
    <property type="entry name" value="Ribonuclease H-like"/>
    <property type="match status" value="1"/>
</dbReference>
<evidence type="ECO:0000313" key="7">
    <source>
        <dbReference type="EMBL" id="NMG73875.1"/>
    </source>
</evidence>